<dbReference type="NCBIfam" id="NF004825">
    <property type="entry name" value="PRK06181.1"/>
    <property type="match status" value="1"/>
</dbReference>
<dbReference type="Gene3D" id="3.40.50.720">
    <property type="entry name" value="NAD(P)-binding Rossmann-like Domain"/>
    <property type="match status" value="1"/>
</dbReference>
<evidence type="ECO:0000256" key="4">
    <source>
        <dbReference type="RuleBase" id="RU000363"/>
    </source>
</evidence>
<dbReference type="AlphaFoldDB" id="A0ABD2NVZ3"/>
<comment type="caution">
    <text evidence="5">The sequence shown here is derived from an EMBL/GenBank/DDBJ whole genome shotgun (WGS) entry which is preliminary data.</text>
</comment>
<dbReference type="InterPro" id="IPR036291">
    <property type="entry name" value="NAD(P)-bd_dom_sf"/>
</dbReference>
<evidence type="ECO:0008006" key="7">
    <source>
        <dbReference type="Google" id="ProtNLM"/>
    </source>
</evidence>
<evidence type="ECO:0000313" key="6">
    <source>
        <dbReference type="Proteomes" id="UP001516400"/>
    </source>
</evidence>
<dbReference type="SUPFAM" id="SSF51735">
    <property type="entry name" value="NAD(P)-binding Rossmann-fold domains"/>
    <property type="match status" value="1"/>
</dbReference>
<sequence>MYFKGSFTLALTIPWIFFKILRGIYLRKRYNELQSKVVVITGASSGLGEALAHEFYRGGCQVVLCARRRQELDRVRADLLNSPCSGSSHPPVIMPLDLSDINSLPSVVQKILSITGQIDILVNNGGISNRGSVIDTKPDVDIKVMLVNYFGSIALTKAVLPSMMKRREGNIVFVSSIQGLVALPDRSSYGASKHALQAFADSLRAEVATYNISVTIISPGYVKTQLSLNALTATGDKHGVTDPNTENGYSAEYVSEKILNAVVQKKKEVVIAGVLPRVAIMLRKFLPSVYFYVMSKRATKSNT</sequence>
<evidence type="ECO:0000256" key="3">
    <source>
        <dbReference type="ARBA" id="ARBA00037096"/>
    </source>
</evidence>
<dbReference type="PANTHER" id="PTHR44196:SF1">
    <property type="entry name" value="DEHYDROGENASE_REDUCTASE SDR FAMILY MEMBER 7B"/>
    <property type="match status" value="1"/>
</dbReference>
<dbReference type="PANTHER" id="PTHR44196">
    <property type="entry name" value="DEHYDROGENASE/REDUCTASE SDR FAMILY MEMBER 7B"/>
    <property type="match status" value="1"/>
</dbReference>
<dbReference type="EMBL" id="JABFTP020000144">
    <property type="protein sequence ID" value="KAL3282579.1"/>
    <property type="molecule type" value="Genomic_DNA"/>
</dbReference>
<organism evidence="5 6">
    <name type="scientific">Cryptolaemus montrouzieri</name>
    <dbReference type="NCBI Taxonomy" id="559131"/>
    <lineage>
        <taxon>Eukaryota</taxon>
        <taxon>Metazoa</taxon>
        <taxon>Ecdysozoa</taxon>
        <taxon>Arthropoda</taxon>
        <taxon>Hexapoda</taxon>
        <taxon>Insecta</taxon>
        <taxon>Pterygota</taxon>
        <taxon>Neoptera</taxon>
        <taxon>Endopterygota</taxon>
        <taxon>Coleoptera</taxon>
        <taxon>Polyphaga</taxon>
        <taxon>Cucujiformia</taxon>
        <taxon>Coccinelloidea</taxon>
        <taxon>Coccinellidae</taxon>
        <taxon>Scymninae</taxon>
        <taxon>Scymnini</taxon>
        <taxon>Cryptolaemus</taxon>
    </lineage>
</organism>
<comment type="function">
    <text evidence="3">Putative oxidoreductase.</text>
</comment>
<dbReference type="GO" id="GO:0016491">
    <property type="term" value="F:oxidoreductase activity"/>
    <property type="evidence" value="ECO:0007669"/>
    <property type="project" value="UniProtKB-KW"/>
</dbReference>
<keyword evidence="2" id="KW-0560">Oxidoreductase</keyword>
<evidence type="ECO:0000313" key="5">
    <source>
        <dbReference type="EMBL" id="KAL3282579.1"/>
    </source>
</evidence>
<dbReference type="PRINTS" id="PR00081">
    <property type="entry name" value="GDHRDH"/>
</dbReference>
<comment type="similarity">
    <text evidence="1 4">Belongs to the short-chain dehydrogenases/reductases (SDR) family.</text>
</comment>
<name>A0ABD2NVZ3_9CUCU</name>
<gene>
    <name evidence="5" type="ORF">HHI36_005754</name>
</gene>
<dbReference type="InterPro" id="IPR002347">
    <property type="entry name" value="SDR_fam"/>
</dbReference>
<dbReference type="CDD" id="cd05332">
    <property type="entry name" value="11beta-HSD1_like_SDR_c"/>
    <property type="match status" value="1"/>
</dbReference>
<dbReference type="PRINTS" id="PR00080">
    <property type="entry name" value="SDRFAMILY"/>
</dbReference>
<dbReference type="Pfam" id="PF00106">
    <property type="entry name" value="adh_short"/>
    <property type="match status" value="1"/>
</dbReference>
<reference evidence="5 6" key="1">
    <citation type="journal article" date="2021" name="BMC Biol.">
        <title>Horizontally acquired antibacterial genes associated with adaptive radiation of ladybird beetles.</title>
        <authorList>
            <person name="Li H.S."/>
            <person name="Tang X.F."/>
            <person name="Huang Y.H."/>
            <person name="Xu Z.Y."/>
            <person name="Chen M.L."/>
            <person name="Du X.Y."/>
            <person name="Qiu B.Y."/>
            <person name="Chen P.T."/>
            <person name="Zhang W."/>
            <person name="Slipinski A."/>
            <person name="Escalona H.E."/>
            <person name="Waterhouse R.M."/>
            <person name="Zwick A."/>
            <person name="Pang H."/>
        </authorList>
    </citation>
    <scope>NUCLEOTIDE SEQUENCE [LARGE SCALE GENOMIC DNA]</scope>
    <source>
        <strain evidence="5">SYSU2018</strain>
    </source>
</reference>
<dbReference type="PROSITE" id="PS00061">
    <property type="entry name" value="ADH_SHORT"/>
    <property type="match status" value="1"/>
</dbReference>
<proteinExistence type="inferred from homology"/>
<keyword evidence="6" id="KW-1185">Reference proteome</keyword>
<dbReference type="Proteomes" id="UP001516400">
    <property type="component" value="Unassembled WGS sequence"/>
</dbReference>
<accession>A0ABD2NVZ3</accession>
<evidence type="ECO:0000256" key="1">
    <source>
        <dbReference type="ARBA" id="ARBA00006484"/>
    </source>
</evidence>
<protein>
    <recommendedName>
        <fullName evidence="7">Dehydrogenase/reductase SDR family protein 7-like</fullName>
    </recommendedName>
</protein>
<evidence type="ECO:0000256" key="2">
    <source>
        <dbReference type="ARBA" id="ARBA00023002"/>
    </source>
</evidence>
<dbReference type="InterPro" id="IPR020904">
    <property type="entry name" value="Sc_DH/Rdtase_CS"/>
</dbReference>